<sequence>MVGANEYYGLRRDEKRKRLEPLLKKYADRIQVHSWKIDMDALHDAAEFSKALFSRVKSDSFTCDFKEYVGIDQWTDRCAFEVEVQGELNQAPKLRYNVPYLIRSVKDPHLYLCADTSGSYKETFFGYMFYARVNRASKFMFLKAGARQVKGDIDDGQEVELTLCDESGSAIARVQRYEDDGSTLMVSKYGEHDDFSVENNAYLQYIQE</sequence>
<dbReference type="Proteomes" id="UP001147760">
    <property type="component" value="Unassembled WGS sequence"/>
</dbReference>
<protein>
    <submittedName>
        <fullName evidence="1">Uncharacterized protein</fullName>
    </submittedName>
</protein>
<accession>A0A9W9WPQ2</accession>
<name>A0A9W9WPQ2_9EURO</name>
<keyword evidence="2" id="KW-1185">Reference proteome</keyword>
<reference evidence="1" key="1">
    <citation type="submission" date="2022-12" db="EMBL/GenBank/DDBJ databases">
        <authorList>
            <person name="Petersen C."/>
        </authorList>
    </citation>
    <scope>NUCLEOTIDE SEQUENCE</scope>
    <source>
        <strain evidence="1">IBT 17660</strain>
    </source>
</reference>
<evidence type="ECO:0000313" key="1">
    <source>
        <dbReference type="EMBL" id="KAJ5471364.1"/>
    </source>
</evidence>
<evidence type="ECO:0000313" key="2">
    <source>
        <dbReference type="Proteomes" id="UP001147760"/>
    </source>
</evidence>
<reference evidence="1" key="2">
    <citation type="journal article" date="2023" name="IMA Fungus">
        <title>Comparative genomic study of the Penicillium genus elucidates a diverse pangenome and 15 lateral gene transfer events.</title>
        <authorList>
            <person name="Petersen C."/>
            <person name="Sorensen T."/>
            <person name="Nielsen M.R."/>
            <person name="Sondergaard T.E."/>
            <person name="Sorensen J.L."/>
            <person name="Fitzpatrick D.A."/>
            <person name="Frisvad J.C."/>
            <person name="Nielsen K.L."/>
        </authorList>
    </citation>
    <scope>NUCLEOTIDE SEQUENCE</scope>
    <source>
        <strain evidence="1">IBT 17660</strain>
    </source>
</reference>
<dbReference type="OrthoDB" id="2562973at2759"/>
<dbReference type="EMBL" id="JAPWDO010000005">
    <property type="protein sequence ID" value="KAJ5471364.1"/>
    <property type="molecule type" value="Genomic_DNA"/>
</dbReference>
<proteinExistence type="predicted"/>
<gene>
    <name evidence="1" type="ORF">N7530_008721</name>
</gene>
<comment type="caution">
    <text evidence="1">The sequence shown here is derived from an EMBL/GenBank/DDBJ whole genome shotgun (WGS) entry which is preliminary data.</text>
</comment>
<organism evidence="1 2">
    <name type="scientific">Penicillium desertorum</name>
    <dbReference type="NCBI Taxonomy" id="1303715"/>
    <lineage>
        <taxon>Eukaryota</taxon>
        <taxon>Fungi</taxon>
        <taxon>Dikarya</taxon>
        <taxon>Ascomycota</taxon>
        <taxon>Pezizomycotina</taxon>
        <taxon>Eurotiomycetes</taxon>
        <taxon>Eurotiomycetidae</taxon>
        <taxon>Eurotiales</taxon>
        <taxon>Aspergillaceae</taxon>
        <taxon>Penicillium</taxon>
    </lineage>
</organism>
<dbReference type="AlphaFoldDB" id="A0A9W9WPQ2"/>